<evidence type="ECO:0008006" key="4">
    <source>
        <dbReference type="Google" id="ProtNLM"/>
    </source>
</evidence>
<organism evidence="2 3">
    <name type="scientific">Bacillus seohaeanensis</name>
    <dbReference type="NCBI Taxonomy" id="284580"/>
    <lineage>
        <taxon>Bacteria</taxon>
        <taxon>Bacillati</taxon>
        <taxon>Bacillota</taxon>
        <taxon>Bacilli</taxon>
        <taxon>Bacillales</taxon>
        <taxon>Bacillaceae</taxon>
        <taxon>Bacillus</taxon>
    </lineage>
</organism>
<dbReference type="Proteomes" id="UP001597506">
    <property type="component" value="Unassembled WGS sequence"/>
</dbReference>
<evidence type="ECO:0000313" key="2">
    <source>
        <dbReference type="EMBL" id="MFD2682579.1"/>
    </source>
</evidence>
<dbReference type="PANTHER" id="PTHR45615">
    <property type="entry name" value="MYOSIN HEAVY CHAIN, NON-MUSCLE"/>
    <property type="match status" value="1"/>
</dbReference>
<gene>
    <name evidence="2" type="ORF">ACFSUL_17715</name>
</gene>
<proteinExistence type="predicted"/>
<protein>
    <recommendedName>
        <fullName evidence="4">Chromosome segregation ATPase</fullName>
    </recommendedName>
</protein>
<dbReference type="RefSeq" id="WP_377937227.1">
    <property type="nucleotide sequence ID" value="NZ_JBHUMF010000031.1"/>
</dbReference>
<keyword evidence="1" id="KW-0175">Coiled coil</keyword>
<feature type="coiled-coil region" evidence="1">
    <location>
        <begin position="441"/>
        <end position="547"/>
    </location>
</feature>
<dbReference type="PANTHER" id="PTHR45615:SF63">
    <property type="entry name" value="CHROMOSOME UNDETERMINED SCAFFOLD_10, WHOLE GENOME SHOTGUN SEQUENCE"/>
    <property type="match status" value="1"/>
</dbReference>
<evidence type="ECO:0000256" key="1">
    <source>
        <dbReference type="SAM" id="Coils"/>
    </source>
</evidence>
<name>A0ABW5RWS1_9BACI</name>
<comment type="caution">
    <text evidence="2">The sequence shown here is derived from an EMBL/GenBank/DDBJ whole genome shotgun (WGS) entry which is preliminary data.</text>
</comment>
<feature type="coiled-coil region" evidence="1">
    <location>
        <begin position="368"/>
        <end position="395"/>
    </location>
</feature>
<evidence type="ECO:0000313" key="3">
    <source>
        <dbReference type="Proteomes" id="UP001597506"/>
    </source>
</evidence>
<feature type="coiled-coil region" evidence="1">
    <location>
        <begin position="1121"/>
        <end position="1148"/>
    </location>
</feature>
<accession>A0ABW5RWS1</accession>
<feature type="coiled-coil region" evidence="1">
    <location>
        <begin position="295"/>
        <end position="322"/>
    </location>
</feature>
<sequence length="1470" mass="173270">MPSISKIRLTNVVYEEGNKRYNDELFLFDGHNGGILLENGGGKTVLIQTALQAVLPHVDLADRKIKNTLLLENAPAHIAIEWIDHEYPRRYVVTVVTLFLTKHGLDSLRYVYEYDAGDPNGIEGIPFVRDGKEGKRPAERGEMQDYYSGMKEKSSFFAHTFDTIKEYKAFIEKQYHIISSEWESIVKINSTEGGVESFFDDCKSTNQLFDRLLIPTVEDSIVGHDKAMFADMFEKQHQSFKNYKKLKETIDENKRIQEKLEYYVMTFEKLHHKQQAYRKAKQQAKGVWNLTLSQKQQMTDELAESSRLMKEWEKNHEKHKTKTASYEIAVEKAKLVEKEIAYNNKYANQLGKEEERNNHQKKFYSLKFAKHKLELKEEQDKLTLAKEKLADLEKDEELVDLQEALEKAKQSLLGSYLEEIEKIEKEKQGLTYQLNPILDQMEQLTSSKTELAENIVEVKRQLSAIQAMIKARTDDMEKLKQQLLANPQQEQVSSELKKWQERSNHLDQEIVRLNQKVKQLKEQIQGAEEQKEKLLDEQSEIEAKKNDVSFQLNELHDAQGNVITRLAILHPRWASIEDIYSTQQTIETRMLEQMEKLKKERNNLLFRERLAYRFVDDYGNQDLFFGDPFLEEQLASWKNQLDYVVTGVEYLQNLDDVERNKKMNFPLWPLTLVTTNKSKQQLLDKVNHISERLQFPITVLTTEEALRVDEIQSQDWVAPQHWKRNLETEHFNKWKQQIEADAQEITENREQKEKELTAWEDGWKAFKQFLEKYPYESYSSLSSERSKLRNRLEEVAIQINEEKAKMKEAYLNAESSRSKVENHTNEMQGLQAKIERGLGYLSYKKEVDVENEKKESVFVRLQQLEKEQSKQEIKLQDFAYEKDELQQRIADLNIELKIVKREDDYVKVESLEPIYSGESKQSLKSKIHDLNRKMDKITVTQGEWIAKQEAATQAMNKLNSQLDEVRMQQSDLDEDQTFPNDGHQWMESLWRKVQGLTNELKAINKEVENVLSEKEQQKGKYKTKIEQFKKDFPYQGLIAFEQSLDDVADALRKEQEKLAERKVFIDQQHDRMTKQLDSIVEAERELERYIESHHFNAPDLQEILLTDEQKLDFNYQRKKYVRAVMEEMKKAKQEVVQEANQVEQAKVHVRDFCRKEISDVKLQQMAINGVEHKHTYQDVLAFKNNMFTSIDRISKYAHEHIRKSDEDLQLFINQIHTHLTNIVDELKQIPNKTKVKVLDDWKQIFTFSIPEWDEDVGKTRIRDHIEWILQQLESERFINDQGVQDEGKVRKDVEMWLQTKSLLQIVMNNEVMKVNCRKVTNDNKVTSKSFSWEQSNVWSGGEKWSKNMTLFLGILNYVAEKKQHLQSDMKRHRAVILDNPFGKASSDHVLSPVFFVAEQLGFQIIALTAHAEGKFLRDYFPIIYSCRLRSSQDSSKKVMTKEKWLHHAYFQDHEPQRLERLGEVKQMELF</sequence>
<dbReference type="EMBL" id="JBHUMF010000031">
    <property type="protein sequence ID" value="MFD2682579.1"/>
    <property type="molecule type" value="Genomic_DNA"/>
</dbReference>
<reference evidence="3" key="1">
    <citation type="journal article" date="2019" name="Int. J. Syst. Evol. Microbiol.">
        <title>The Global Catalogue of Microorganisms (GCM) 10K type strain sequencing project: providing services to taxonomists for standard genome sequencing and annotation.</title>
        <authorList>
            <consortium name="The Broad Institute Genomics Platform"/>
            <consortium name="The Broad Institute Genome Sequencing Center for Infectious Disease"/>
            <person name="Wu L."/>
            <person name="Ma J."/>
        </authorList>
    </citation>
    <scope>NUCLEOTIDE SEQUENCE [LARGE SCALE GENOMIC DNA]</scope>
    <source>
        <strain evidence="3">KCTC 3913</strain>
    </source>
</reference>
<feature type="coiled-coil region" evidence="1">
    <location>
        <begin position="735"/>
        <end position="1031"/>
    </location>
</feature>
<keyword evidence="3" id="KW-1185">Reference proteome</keyword>